<evidence type="ECO:0000313" key="2">
    <source>
        <dbReference type="EMBL" id="QHT73623.1"/>
    </source>
</evidence>
<dbReference type="InterPro" id="IPR002711">
    <property type="entry name" value="HNH"/>
</dbReference>
<evidence type="ECO:0000259" key="1">
    <source>
        <dbReference type="SMART" id="SM00507"/>
    </source>
</evidence>
<dbReference type="GO" id="GO:0003676">
    <property type="term" value="F:nucleic acid binding"/>
    <property type="evidence" value="ECO:0007669"/>
    <property type="project" value="InterPro"/>
</dbReference>
<accession>A0A6C0H0L2</accession>
<dbReference type="GO" id="GO:0004519">
    <property type="term" value="F:endonuclease activity"/>
    <property type="evidence" value="ECO:0007669"/>
    <property type="project" value="InterPro"/>
</dbReference>
<reference evidence="2" key="1">
    <citation type="journal article" date="2020" name="Nature">
        <title>Giant virus diversity and host interactions through global metagenomics.</title>
        <authorList>
            <person name="Schulz F."/>
            <person name="Roux S."/>
            <person name="Paez-Espino D."/>
            <person name="Jungbluth S."/>
            <person name="Walsh D.A."/>
            <person name="Denef V.J."/>
            <person name="McMahon K.D."/>
            <person name="Konstantinidis K.T."/>
            <person name="Eloe-Fadrosh E.A."/>
            <person name="Kyrpides N.C."/>
            <person name="Woyke T."/>
        </authorList>
    </citation>
    <scope>NUCLEOTIDE SEQUENCE</scope>
    <source>
        <strain evidence="2">GVMAG-M-3300023179-4</strain>
    </source>
</reference>
<dbReference type="Gene3D" id="1.10.30.50">
    <property type="match status" value="1"/>
</dbReference>
<name>A0A6C0H0L2_9ZZZZ</name>
<dbReference type="AlphaFoldDB" id="A0A6C0H0L2"/>
<organism evidence="2">
    <name type="scientific">viral metagenome</name>
    <dbReference type="NCBI Taxonomy" id="1070528"/>
    <lineage>
        <taxon>unclassified sequences</taxon>
        <taxon>metagenomes</taxon>
        <taxon>organismal metagenomes</taxon>
    </lineage>
</organism>
<protein>
    <recommendedName>
        <fullName evidence="1">HNH nuclease domain-containing protein</fullName>
    </recommendedName>
</protein>
<dbReference type="CDD" id="cd00085">
    <property type="entry name" value="HNHc"/>
    <property type="match status" value="1"/>
</dbReference>
<dbReference type="Pfam" id="PF01844">
    <property type="entry name" value="HNH"/>
    <property type="match status" value="1"/>
</dbReference>
<dbReference type="EMBL" id="MN739831">
    <property type="protein sequence ID" value="QHT73623.1"/>
    <property type="molecule type" value="Genomic_DNA"/>
</dbReference>
<proteinExistence type="predicted"/>
<sequence>MTDIFNEYNCKIIDKHLKYKVYRVSQKLLTSLLKHFIISPEFQRNLNKDKIEEIYKESNDNELWYNTHGNIILGSIEKENKKINYYILDGQHRIESLKFCKNEFVINVQLIFFDSMIDMKKYFKSINKNSNFEIEYQTTDNDYVQDIKIYIKKRLDKEFAKAFCKSTITLGNRYNLNEFVNLIDDTSIKLFYDSNEKEFDDGKFLYDTICDINDDTLGKFDKLENQNLYFNGIDKNVFDYQFILALKNIKWIDNLLDEDQLVIFDKIREKKPKISKKLSNAVWNKYIGKDNAIGKCFSCKEKISIQYFECGHLISHKNGGDTTIENLRPFCSQCNRHLGTANFNL</sequence>
<dbReference type="GO" id="GO:0008270">
    <property type="term" value="F:zinc ion binding"/>
    <property type="evidence" value="ECO:0007669"/>
    <property type="project" value="InterPro"/>
</dbReference>
<dbReference type="InterPro" id="IPR003615">
    <property type="entry name" value="HNH_nuc"/>
</dbReference>
<feature type="domain" description="HNH nuclease" evidence="1">
    <location>
        <begin position="281"/>
        <end position="336"/>
    </location>
</feature>
<dbReference type="SMART" id="SM00507">
    <property type="entry name" value="HNHc"/>
    <property type="match status" value="1"/>
</dbReference>